<protein>
    <submittedName>
        <fullName evidence="1">Uncharacterized protein</fullName>
    </submittedName>
</protein>
<accession>I3SWI9</accession>
<organism evidence="1">
    <name type="scientific">Lotus japonicus</name>
    <name type="common">Lotus corniculatus var. japonicus</name>
    <dbReference type="NCBI Taxonomy" id="34305"/>
    <lineage>
        <taxon>Eukaryota</taxon>
        <taxon>Viridiplantae</taxon>
        <taxon>Streptophyta</taxon>
        <taxon>Embryophyta</taxon>
        <taxon>Tracheophyta</taxon>
        <taxon>Spermatophyta</taxon>
        <taxon>Magnoliopsida</taxon>
        <taxon>eudicotyledons</taxon>
        <taxon>Gunneridae</taxon>
        <taxon>Pentapetalae</taxon>
        <taxon>rosids</taxon>
        <taxon>fabids</taxon>
        <taxon>Fabales</taxon>
        <taxon>Fabaceae</taxon>
        <taxon>Papilionoideae</taxon>
        <taxon>50 kb inversion clade</taxon>
        <taxon>NPAAA clade</taxon>
        <taxon>Hologalegina</taxon>
        <taxon>robinioid clade</taxon>
        <taxon>Loteae</taxon>
        <taxon>Lotus</taxon>
    </lineage>
</organism>
<dbReference type="EMBL" id="BT144837">
    <property type="protein sequence ID" value="AFK44631.1"/>
    <property type="molecule type" value="mRNA"/>
</dbReference>
<evidence type="ECO:0000313" key="1">
    <source>
        <dbReference type="EMBL" id="AFK44631.1"/>
    </source>
</evidence>
<reference evidence="1" key="1">
    <citation type="submission" date="2012-05" db="EMBL/GenBank/DDBJ databases">
        <authorList>
            <person name="Krishnakumar V."/>
            <person name="Cheung F."/>
            <person name="Xiao Y."/>
            <person name="Chan A."/>
            <person name="Moskal W.A."/>
            <person name="Town C.D."/>
        </authorList>
    </citation>
    <scope>NUCLEOTIDE SEQUENCE</scope>
</reference>
<proteinExistence type="evidence at transcript level"/>
<sequence length="126" mass="15149">MSPWVHDQILLVYKRESKWHLMESLRRVIPINNANQVVLCASLSVWNSFCYLFATLKWKWNSDYILWGYSQHDVRRFVILYRRYTVQAENRECYINILLAGLPVPCTGDFCYLQFKFHVILCFVSF</sequence>
<name>I3SWI9_LOTJA</name>
<dbReference type="AlphaFoldDB" id="I3SWI9"/>